<sequence length="453" mass="46677">MTMGERRCDVAVIGAGTAGLKAYKAATARGADVLLIERGEGGSTCTRVGCMPSKLLLAAGNAAAAGRRASTFGVHAEPVVDGEAVLRRLRAERDRFVRSVLDEYHAIPAERRLHGEARFTGPDTLSVGDTIVHAGAIVIATGATPTIPDSLAPVRDRVRTHDTIFEIEALPARLAVLGAGPVGIELAQAFARLGCTVTVIDDGDSIGALADPESGKAAIAALAAEVDLRLGVEVTASPVEGGARLQWTGKSEGAVTVDMILAATGRPPSLDSLNLAATGLDLDDHGVPLFDRASRRCGSSSIFIAGDVGVWRPVLHEAARGGHIAGQVAAGGEASRVLPNLAMTFTEPNLVEVGCAFADLPDGHRIGQTMMCDNGRATIEAQALGLVRLYGDATGRLIGASIVAHGGEHLGQLVALGIDRGISAADFADQAWYHPTVEEALQSAARDLAGIAD</sequence>
<evidence type="ECO:0000313" key="7">
    <source>
        <dbReference type="EMBL" id="MDP1028638.1"/>
    </source>
</evidence>
<dbReference type="RefSeq" id="WP_305174373.1">
    <property type="nucleotide sequence ID" value="NZ_JAUUDS010000012.1"/>
</dbReference>
<dbReference type="EMBL" id="JAUUDS010000012">
    <property type="protein sequence ID" value="MDP1028638.1"/>
    <property type="molecule type" value="Genomic_DNA"/>
</dbReference>
<comment type="caution">
    <text evidence="7">The sequence shown here is derived from an EMBL/GenBank/DDBJ whole genome shotgun (WGS) entry which is preliminary data.</text>
</comment>
<dbReference type="SUPFAM" id="SSF55424">
    <property type="entry name" value="FAD/NAD-linked reductases, dimerisation (C-terminal) domain"/>
    <property type="match status" value="1"/>
</dbReference>
<dbReference type="Proteomes" id="UP001230685">
    <property type="component" value="Unassembled WGS sequence"/>
</dbReference>
<keyword evidence="8" id="KW-1185">Reference proteome</keyword>
<dbReference type="InterPro" id="IPR004099">
    <property type="entry name" value="Pyr_nucl-diS_OxRdtase_dimer"/>
</dbReference>
<evidence type="ECO:0000259" key="5">
    <source>
        <dbReference type="Pfam" id="PF02852"/>
    </source>
</evidence>
<dbReference type="PRINTS" id="PR00411">
    <property type="entry name" value="PNDRDTASEI"/>
</dbReference>
<dbReference type="PANTHER" id="PTHR43014">
    <property type="entry name" value="MERCURIC REDUCTASE"/>
    <property type="match status" value="1"/>
</dbReference>
<organism evidence="7 8">
    <name type="scientific">Sphingomonas aurea</name>
    <dbReference type="NCBI Taxonomy" id="3063994"/>
    <lineage>
        <taxon>Bacteria</taxon>
        <taxon>Pseudomonadati</taxon>
        <taxon>Pseudomonadota</taxon>
        <taxon>Alphaproteobacteria</taxon>
        <taxon>Sphingomonadales</taxon>
        <taxon>Sphingomonadaceae</taxon>
        <taxon>Sphingomonas</taxon>
    </lineage>
</organism>
<evidence type="ECO:0000259" key="6">
    <source>
        <dbReference type="Pfam" id="PF07992"/>
    </source>
</evidence>
<evidence type="ECO:0000313" key="8">
    <source>
        <dbReference type="Proteomes" id="UP001230685"/>
    </source>
</evidence>
<evidence type="ECO:0000256" key="4">
    <source>
        <dbReference type="ARBA" id="ARBA00022827"/>
    </source>
</evidence>
<dbReference type="PIRSF" id="PIRSF000350">
    <property type="entry name" value="Mercury_reductase_MerA"/>
    <property type="match status" value="1"/>
</dbReference>
<dbReference type="NCBIfam" id="NF004939">
    <property type="entry name" value="PRK06292.1-1"/>
    <property type="match status" value="1"/>
</dbReference>
<dbReference type="InterPro" id="IPR001100">
    <property type="entry name" value="Pyr_nuc-diS_OxRdtase"/>
</dbReference>
<dbReference type="Gene3D" id="3.50.50.60">
    <property type="entry name" value="FAD/NAD(P)-binding domain"/>
    <property type="match status" value="2"/>
</dbReference>
<comment type="cofactor">
    <cofactor evidence="1">
        <name>FAD</name>
        <dbReference type="ChEBI" id="CHEBI:57692"/>
    </cofactor>
</comment>
<dbReference type="InterPro" id="IPR023753">
    <property type="entry name" value="FAD/NAD-binding_dom"/>
</dbReference>
<evidence type="ECO:0000256" key="1">
    <source>
        <dbReference type="ARBA" id="ARBA00001974"/>
    </source>
</evidence>
<dbReference type="InterPro" id="IPR036188">
    <property type="entry name" value="FAD/NAD-bd_sf"/>
</dbReference>
<feature type="domain" description="FAD/NAD(P)-binding" evidence="6">
    <location>
        <begin position="9"/>
        <end position="313"/>
    </location>
</feature>
<dbReference type="PRINTS" id="PR00368">
    <property type="entry name" value="FADPNR"/>
</dbReference>
<dbReference type="EC" id="1.8.1.4" evidence="7"/>
<dbReference type="InterPro" id="IPR016156">
    <property type="entry name" value="FAD/NAD-linked_Rdtase_dimer_sf"/>
</dbReference>
<dbReference type="GO" id="GO:0004148">
    <property type="term" value="F:dihydrolipoyl dehydrogenase (NADH) activity"/>
    <property type="evidence" value="ECO:0007669"/>
    <property type="project" value="UniProtKB-EC"/>
</dbReference>
<evidence type="ECO:0000256" key="3">
    <source>
        <dbReference type="ARBA" id="ARBA00022630"/>
    </source>
</evidence>
<name>A0ABT9ENU9_9SPHN</name>
<feature type="domain" description="Pyridine nucleotide-disulphide oxidoreductase dimerisation" evidence="5">
    <location>
        <begin position="343"/>
        <end position="444"/>
    </location>
</feature>
<gene>
    <name evidence="7" type="ORF">Q5H91_15555</name>
</gene>
<accession>A0ABT9ENU9</accession>
<keyword evidence="3" id="KW-0285">Flavoprotein</keyword>
<proteinExistence type="inferred from homology"/>
<dbReference type="Pfam" id="PF07992">
    <property type="entry name" value="Pyr_redox_2"/>
    <property type="match status" value="1"/>
</dbReference>
<dbReference type="Pfam" id="PF02852">
    <property type="entry name" value="Pyr_redox_dim"/>
    <property type="match status" value="1"/>
</dbReference>
<dbReference type="SUPFAM" id="SSF51905">
    <property type="entry name" value="FAD/NAD(P)-binding domain"/>
    <property type="match status" value="2"/>
</dbReference>
<protein>
    <submittedName>
        <fullName evidence="7">Dihydrolipoyl dehydrogenase</fullName>
        <ecNumber evidence="7">1.8.1.4</ecNumber>
    </submittedName>
</protein>
<dbReference type="Gene3D" id="3.30.390.30">
    <property type="match status" value="1"/>
</dbReference>
<dbReference type="PANTHER" id="PTHR43014:SF4">
    <property type="entry name" value="PYRIDINE NUCLEOTIDE-DISULFIDE OXIDOREDUCTASE RCLA-RELATED"/>
    <property type="match status" value="1"/>
</dbReference>
<comment type="similarity">
    <text evidence="2">Belongs to the class-I pyridine nucleotide-disulfide oxidoreductase family.</text>
</comment>
<evidence type="ECO:0000256" key="2">
    <source>
        <dbReference type="ARBA" id="ARBA00007532"/>
    </source>
</evidence>
<reference evidence="7 8" key="1">
    <citation type="submission" date="2023-07" db="EMBL/GenBank/DDBJ databases">
        <authorList>
            <person name="Kim M.K."/>
        </authorList>
    </citation>
    <scope>NUCLEOTIDE SEQUENCE [LARGE SCALE GENOMIC DNA]</scope>
    <source>
        <strain evidence="7 8">KR1UV-12</strain>
    </source>
</reference>
<keyword evidence="7" id="KW-0560">Oxidoreductase</keyword>
<keyword evidence="4" id="KW-0274">FAD</keyword>